<proteinExistence type="predicted"/>
<organism evidence="2 3">
    <name type="scientific">Bacillus salitolerans</name>
    <dbReference type="NCBI Taxonomy" id="1437434"/>
    <lineage>
        <taxon>Bacteria</taxon>
        <taxon>Bacillati</taxon>
        <taxon>Bacillota</taxon>
        <taxon>Bacilli</taxon>
        <taxon>Bacillales</taxon>
        <taxon>Bacillaceae</taxon>
        <taxon>Bacillus</taxon>
    </lineage>
</organism>
<sequence length="220" mass="24869">MKKVTLLLVISLLLTSSGYMYKKMDGLRMENEQLINRMTVLKTENTKLLNMLENYKSQTTEPVSMLFLEKEHELRFVSKELPLLLFPQEGASGISQVPANTVVSINDIVSVNGETWLHITKPVFDSPMNMKGWIKEVDTELYTHQNKSLVKSPIIVPEQTPIFNVDFSGEIQMVENTTTQSTKQCFISDEQDDFFALGCGGGESLIVKKSQVVYPPIEND</sequence>
<protein>
    <submittedName>
        <fullName evidence="2">Uncharacterized protein</fullName>
    </submittedName>
</protein>
<dbReference type="EMBL" id="JBHUEM010000020">
    <property type="protein sequence ID" value="MFD1737224.1"/>
    <property type="molecule type" value="Genomic_DNA"/>
</dbReference>
<gene>
    <name evidence="2" type="ORF">ACFSCX_11740</name>
</gene>
<keyword evidence="3" id="KW-1185">Reference proteome</keyword>
<reference evidence="3" key="1">
    <citation type="journal article" date="2019" name="Int. J. Syst. Evol. Microbiol.">
        <title>The Global Catalogue of Microorganisms (GCM) 10K type strain sequencing project: providing services to taxonomists for standard genome sequencing and annotation.</title>
        <authorList>
            <consortium name="The Broad Institute Genomics Platform"/>
            <consortium name="The Broad Institute Genome Sequencing Center for Infectious Disease"/>
            <person name="Wu L."/>
            <person name="Ma J."/>
        </authorList>
    </citation>
    <scope>NUCLEOTIDE SEQUENCE [LARGE SCALE GENOMIC DNA]</scope>
    <source>
        <strain evidence="3">CCUG 49339</strain>
    </source>
</reference>
<evidence type="ECO:0000256" key="1">
    <source>
        <dbReference type="SAM" id="Coils"/>
    </source>
</evidence>
<evidence type="ECO:0000313" key="2">
    <source>
        <dbReference type="EMBL" id="MFD1737224.1"/>
    </source>
</evidence>
<keyword evidence="1" id="KW-0175">Coiled coil</keyword>
<feature type="coiled-coil region" evidence="1">
    <location>
        <begin position="24"/>
        <end position="58"/>
    </location>
</feature>
<dbReference type="Proteomes" id="UP001597214">
    <property type="component" value="Unassembled WGS sequence"/>
</dbReference>
<name>A0ABW4LPV1_9BACI</name>
<evidence type="ECO:0000313" key="3">
    <source>
        <dbReference type="Proteomes" id="UP001597214"/>
    </source>
</evidence>
<accession>A0ABW4LPV1</accession>
<dbReference type="RefSeq" id="WP_377928429.1">
    <property type="nucleotide sequence ID" value="NZ_JBHUEM010000020.1"/>
</dbReference>
<comment type="caution">
    <text evidence="2">The sequence shown here is derived from an EMBL/GenBank/DDBJ whole genome shotgun (WGS) entry which is preliminary data.</text>
</comment>